<dbReference type="Proteomes" id="UP001324634">
    <property type="component" value="Chromosome"/>
</dbReference>
<name>A0AAX4HMQ6_9BACT</name>
<dbReference type="Pfam" id="PF11220">
    <property type="entry name" value="DUF3015"/>
    <property type="match status" value="1"/>
</dbReference>
<gene>
    <name evidence="2" type="ORF">SOO65_17200</name>
</gene>
<sequence length="155" mass="16726">MKYILVALIALQVSTVFADNSSGCGMGWKVTKSMTTSGSSTRTTTNGTFSNTFGMTSGTSGCDYHSLVLQDKNKLHFMESNLIPMKYEVAVGSGERLDAFGMMMGCKQESLGHFKSVMKKNTPQIFGHNNSPSVIIEEMEKIISTDSSLGVGCLI</sequence>
<dbReference type="EMBL" id="CP139487">
    <property type="protein sequence ID" value="WPU64433.1"/>
    <property type="molecule type" value="Genomic_DNA"/>
</dbReference>
<accession>A0AAX4HMQ6</accession>
<protein>
    <submittedName>
        <fullName evidence="2">DUF3015 family protein</fullName>
    </submittedName>
</protein>
<keyword evidence="1" id="KW-0732">Signal</keyword>
<keyword evidence="3" id="KW-1185">Reference proteome</keyword>
<dbReference type="AlphaFoldDB" id="A0AAX4HMQ6"/>
<organism evidence="2 3">
    <name type="scientific">Peredibacter starrii</name>
    <dbReference type="NCBI Taxonomy" id="28202"/>
    <lineage>
        <taxon>Bacteria</taxon>
        <taxon>Pseudomonadati</taxon>
        <taxon>Bdellovibrionota</taxon>
        <taxon>Bacteriovoracia</taxon>
        <taxon>Bacteriovoracales</taxon>
        <taxon>Bacteriovoracaceae</taxon>
        <taxon>Peredibacter</taxon>
    </lineage>
</organism>
<feature type="chain" id="PRO_5043881395" evidence="1">
    <location>
        <begin position="19"/>
        <end position="155"/>
    </location>
</feature>
<proteinExistence type="predicted"/>
<feature type="signal peptide" evidence="1">
    <location>
        <begin position="1"/>
        <end position="18"/>
    </location>
</feature>
<evidence type="ECO:0000256" key="1">
    <source>
        <dbReference type="SAM" id="SignalP"/>
    </source>
</evidence>
<evidence type="ECO:0000313" key="3">
    <source>
        <dbReference type="Proteomes" id="UP001324634"/>
    </source>
</evidence>
<evidence type="ECO:0000313" key="2">
    <source>
        <dbReference type="EMBL" id="WPU64433.1"/>
    </source>
</evidence>
<dbReference type="KEGG" id="psti:SOO65_17200"/>
<dbReference type="InterPro" id="IPR021383">
    <property type="entry name" value="DUF3015"/>
</dbReference>
<dbReference type="RefSeq" id="WP_321393230.1">
    <property type="nucleotide sequence ID" value="NZ_CP139487.1"/>
</dbReference>
<reference evidence="2 3" key="1">
    <citation type="submission" date="2023-11" db="EMBL/GenBank/DDBJ databases">
        <title>Peredibacter starrii A3.12.</title>
        <authorList>
            <person name="Mitchell R.J."/>
        </authorList>
    </citation>
    <scope>NUCLEOTIDE SEQUENCE [LARGE SCALE GENOMIC DNA]</scope>
    <source>
        <strain evidence="2 3">A3.12</strain>
    </source>
</reference>